<keyword evidence="5" id="KW-0808">Transferase</keyword>
<dbReference type="EMBL" id="JAHSTS010000001">
    <property type="protein sequence ID" value="MBV4458626.1"/>
    <property type="molecule type" value="Genomic_DNA"/>
</dbReference>
<feature type="domain" description="Glycosyltransferase 2-like" evidence="7">
    <location>
        <begin position="4"/>
        <end position="132"/>
    </location>
</feature>
<evidence type="ECO:0000256" key="4">
    <source>
        <dbReference type="ARBA" id="ARBA00022676"/>
    </source>
</evidence>
<evidence type="ECO:0000313" key="8">
    <source>
        <dbReference type="EMBL" id="MBV4458626.1"/>
    </source>
</evidence>
<dbReference type="Pfam" id="PF00535">
    <property type="entry name" value="Glycos_transf_2"/>
    <property type="match status" value="1"/>
</dbReference>
<evidence type="ECO:0000259" key="7">
    <source>
        <dbReference type="Pfam" id="PF00535"/>
    </source>
</evidence>
<sequence>MIGVVVPAHNEQALLADCLSALCLAACHPGLAGETVRVLLVLDDCVDGSGAVAADAGIECLSVSARNVGYARGIGVSHLIALGARWIACTDADSEVAPDWLVAQLSLDADMVCGTVHVRDWGGIGMAIRQRYADAYTHAENHRHIHGANLGFCAVAYLRAGGFKHLPVDEDVCLVKDFERSGASISWSQRPRVVTSARLEGRARDGFAGYLRSLVRGEEAGSG</sequence>
<dbReference type="RefSeq" id="WP_217892216.1">
    <property type="nucleotide sequence ID" value="NZ_JAHSTS010000001.1"/>
</dbReference>
<evidence type="ECO:0000256" key="2">
    <source>
        <dbReference type="ARBA" id="ARBA00022475"/>
    </source>
</evidence>
<dbReference type="Proteomes" id="UP000765224">
    <property type="component" value="Unassembled WGS sequence"/>
</dbReference>
<protein>
    <submittedName>
        <fullName evidence="8">Glycosyltransferase</fullName>
    </submittedName>
</protein>
<dbReference type="InterPro" id="IPR001173">
    <property type="entry name" value="Glyco_trans_2-like"/>
</dbReference>
<organism evidence="8 9">
    <name type="scientific">Pseudomonas ekonensis</name>
    <dbReference type="NCBI Taxonomy" id="2842353"/>
    <lineage>
        <taxon>Bacteria</taxon>
        <taxon>Pseudomonadati</taxon>
        <taxon>Pseudomonadota</taxon>
        <taxon>Gammaproteobacteria</taxon>
        <taxon>Pseudomonadales</taxon>
        <taxon>Pseudomonadaceae</taxon>
        <taxon>Pseudomonas</taxon>
    </lineage>
</organism>
<keyword evidence="9" id="KW-1185">Reference proteome</keyword>
<evidence type="ECO:0000256" key="1">
    <source>
        <dbReference type="ARBA" id="ARBA00004236"/>
    </source>
</evidence>
<comment type="caution">
    <text evidence="8">The sequence shown here is derived from an EMBL/GenBank/DDBJ whole genome shotgun (WGS) entry which is preliminary data.</text>
</comment>
<keyword evidence="2" id="KW-1003">Cell membrane</keyword>
<reference evidence="8 9" key="1">
    <citation type="submission" date="2021-06" db="EMBL/GenBank/DDBJ databases">
        <title>Updating the genus Pseudomonas: Description of 43 new species and partition of the Pseudomonas putida group.</title>
        <authorList>
            <person name="Girard L."/>
            <person name="Lood C."/>
            <person name="Vandamme P."/>
            <person name="Rokni-Zadeh H."/>
            <person name="Van Noort V."/>
            <person name="Hofte M."/>
            <person name="Lavigne R."/>
            <person name="De Mot R."/>
        </authorList>
    </citation>
    <scope>NUCLEOTIDE SEQUENCE [LARGE SCALE GENOMIC DNA]</scope>
    <source>
        <strain evidence="8 9">COR58</strain>
    </source>
</reference>
<keyword evidence="6" id="KW-0472">Membrane</keyword>
<proteinExistence type="predicted"/>
<name>A0ABS6PDT0_9PSED</name>
<evidence type="ECO:0000256" key="3">
    <source>
        <dbReference type="ARBA" id="ARBA00022519"/>
    </source>
</evidence>
<evidence type="ECO:0000313" key="9">
    <source>
        <dbReference type="Proteomes" id="UP000765224"/>
    </source>
</evidence>
<evidence type="ECO:0000256" key="6">
    <source>
        <dbReference type="ARBA" id="ARBA00023136"/>
    </source>
</evidence>
<keyword evidence="4" id="KW-0328">Glycosyltransferase</keyword>
<accession>A0ABS6PDT0</accession>
<gene>
    <name evidence="8" type="ORF">KVG96_11740</name>
</gene>
<dbReference type="PANTHER" id="PTHR43646">
    <property type="entry name" value="GLYCOSYLTRANSFERASE"/>
    <property type="match status" value="1"/>
</dbReference>
<dbReference type="PANTHER" id="PTHR43646:SF2">
    <property type="entry name" value="GLYCOSYLTRANSFERASE 2-LIKE DOMAIN-CONTAINING PROTEIN"/>
    <property type="match status" value="1"/>
</dbReference>
<keyword evidence="3" id="KW-0997">Cell inner membrane</keyword>
<comment type="subcellular location">
    <subcellularLocation>
        <location evidence="1">Cell membrane</location>
    </subcellularLocation>
</comment>
<evidence type="ECO:0000256" key="5">
    <source>
        <dbReference type="ARBA" id="ARBA00022679"/>
    </source>
</evidence>